<dbReference type="STRING" id="1220926.S2JDJ0"/>
<dbReference type="PANTHER" id="PTHR43267:SF2">
    <property type="entry name" value="TRNA THREONYLCARBAMOYLADENOSINE DEHYDRATASE 1-RELATED"/>
    <property type="match status" value="1"/>
</dbReference>
<keyword evidence="4" id="KW-1185">Reference proteome</keyword>
<keyword evidence="1" id="KW-0812">Transmembrane</keyword>
<dbReference type="InterPro" id="IPR045886">
    <property type="entry name" value="ThiF/MoeB/HesA"/>
</dbReference>
<dbReference type="OrthoDB" id="10265862at2759"/>
<dbReference type="GO" id="GO:0061504">
    <property type="term" value="P:cyclic threonylcarbamoyladenosine biosynthetic process"/>
    <property type="evidence" value="ECO:0007669"/>
    <property type="project" value="TreeGrafter"/>
</dbReference>
<reference evidence="4" key="1">
    <citation type="submission" date="2013-05" db="EMBL/GenBank/DDBJ databases">
        <title>The Genome sequence of Mucor circinelloides f. circinelloides 1006PhL.</title>
        <authorList>
            <consortium name="The Broad Institute Genomics Platform"/>
            <person name="Cuomo C."/>
            <person name="Earl A."/>
            <person name="Findley K."/>
            <person name="Lee S.C."/>
            <person name="Walker B."/>
            <person name="Young S."/>
            <person name="Zeng Q."/>
            <person name="Gargeya S."/>
            <person name="Fitzgerald M."/>
            <person name="Haas B."/>
            <person name="Abouelleil A."/>
            <person name="Allen A.W."/>
            <person name="Alvarado L."/>
            <person name="Arachchi H.M."/>
            <person name="Berlin A.M."/>
            <person name="Chapman S.B."/>
            <person name="Gainer-Dewar J."/>
            <person name="Goldberg J."/>
            <person name="Griggs A."/>
            <person name="Gujja S."/>
            <person name="Hansen M."/>
            <person name="Howarth C."/>
            <person name="Imamovic A."/>
            <person name="Ireland A."/>
            <person name="Larimer J."/>
            <person name="McCowan C."/>
            <person name="Murphy C."/>
            <person name="Pearson M."/>
            <person name="Poon T.W."/>
            <person name="Priest M."/>
            <person name="Roberts A."/>
            <person name="Saif S."/>
            <person name="Shea T."/>
            <person name="Sisk P."/>
            <person name="Sykes S."/>
            <person name="Wortman J."/>
            <person name="Nusbaum C."/>
            <person name="Birren B."/>
        </authorList>
    </citation>
    <scope>NUCLEOTIDE SEQUENCE [LARGE SCALE GENOMIC DNA]</scope>
    <source>
        <strain evidence="4">1006PhL</strain>
    </source>
</reference>
<organism evidence="3 4">
    <name type="scientific">Mucor circinelloides f. circinelloides (strain 1006PhL)</name>
    <name type="common">Mucormycosis agent</name>
    <name type="synonym">Calyptromyces circinelloides</name>
    <dbReference type="NCBI Taxonomy" id="1220926"/>
    <lineage>
        <taxon>Eukaryota</taxon>
        <taxon>Fungi</taxon>
        <taxon>Fungi incertae sedis</taxon>
        <taxon>Mucoromycota</taxon>
        <taxon>Mucoromycotina</taxon>
        <taxon>Mucoromycetes</taxon>
        <taxon>Mucorales</taxon>
        <taxon>Mucorineae</taxon>
        <taxon>Mucoraceae</taxon>
        <taxon>Mucor</taxon>
    </lineage>
</organism>
<dbReference type="GO" id="GO:0008641">
    <property type="term" value="F:ubiquitin-like modifier activating enzyme activity"/>
    <property type="evidence" value="ECO:0007669"/>
    <property type="project" value="InterPro"/>
</dbReference>
<dbReference type="Gene3D" id="3.40.50.720">
    <property type="entry name" value="NAD(P)-binding Rossmann-like Domain"/>
    <property type="match status" value="1"/>
</dbReference>
<gene>
    <name evidence="3" type="ORF">HMPREF1544_04807</name>
</gene>
<evidence type="ECO:0000313" key="3">
    <source>
        <dbReference type="EMBL" id="EPB88341.1"/>
    </source>
</evidence>
<dbReference type="CDD" id="cd00755">
    <property type="entry name" value="YgdL_like"/>
    <property type="match status" value="1"/>
</dbReference>
<proteinExistence type="predicted"/>
<accession>S2JDJ0</accession>
<protein>
    <recommendedName>
        <fullName evidence="2">THIF-type NAD/FAD binding fold domain-containing protein</fullName>
    </recommendedName>
</protein>
<dbReference type="AlphaFoldDB" id="S2JDJ0"/>
<dbReference type="SUPFAM" id="SSF69572">
    <property type="entry name" value="Activating enzymes of the ubiquitin-like proteins"/>
    <property type="match status" value="1"/>
</dbReference>
<keyword evidence="1" id="KW-1133">Transmembrane helix</keyword>
<name>S2JDJ0_MUCC1</name>
<evidence type="ECO:0000256" key="1">
    <source>
        <dbReference type="SAM" id="Phobius"/>
    </source>
</evidence>
<dbReference type="InterPro" id="IPR000594">
    <property type="entry name" value="ThiF_NAD_FAD-bd"/>
</dbReference>
<dbReference type="Pfam" id="PF00899">
    <property type="entry name" value="ThiF"/>
    <property type="match status" value="1"/>
</dbReference>
<dbReference type="GO" id="GO:0005741">
    <property type="term" value="C:mitochondrial outer membrane"/>
    <property type="evidence" value="ECO:0007669"/>
    <property type="project" value="TreeGrafter"/>
</dbReference>
<sequence length="452" mass="50056">MSQSIVSNITNYLERHQQGARLTLTAVAASVLTASTLIGYQRMTRSRLQDDKKALKRVVDEEQPAAISIIDQEKMEENKKEPMDESLVLELLARNTAFFGHESVCKIRKSFVVILGAGAIGSWTALMLVRSGVEHVRIVDPGYVRLESMTRNAVAKIADIGKSKALILKKYIGDIAPNADVQVERTQLTPENMADMLAGTPDFVVDTLPNVKDKVLVAKYCKEHNIKIVSAMSAGAKADPTLIQVTDVNDTMTDPLARMYRRQLRKFGIDRGVPVVYSTEKSLHVDHKDFSTRSLPILGPVASMFGMALVTYVIVQLAEFTAYKLPANKMRDGVYSRLQKELAAREQVIFNNTTNILNTSQVGYVFDEFWQGKSAISGAQDRALVMTRWDASQVSSLVNTVVMTKDEANVHDKLAKGTDLAAHYGSDVVNRINAQFALEKKLQQLWDSSSTA</sequence>
<dbReference type="Proteomes" id="UP000014254">
    <property type="component" value="Unassembled WGS sequence"/>
</dbReference>
<dbReference type="EMBL" id="KE123952">
    <property type="protein sequence ID" value="EPB88341.1"/>
    <property type="molecule type" value="Genomic_DNA"/>
</dbReference>
<dbReference type="VEuPathDB" id="FungiDB:HMPREF1544_04807"/>
<evidence type="ECO:0000313" key="4">
    <source>
        <dbReference type="Proteomes" id="UP000014254"/>
    </source>
</evidence>
<dbReference type="OMA" id="ALVMTRW"/>
<feature type="transmembrane region" description="Helical" evidence="1">
    <location>
        <begin position="20"/>
        <end position="40"/>
    </location>
</feature>
<dbReference type="eggNOG" id="KOG2018">
    <property type="taxonomic scope" value="Eukaryota"/>
</dbReference>
<evidence type="ECO:0000259" key="2">
    <source>
        <dbReference type="Pfam" id="PF00899"/>
    </source>
</evidence>
<keyword evidence="1" id="KW-0472">Membrane</keyword>
<dbReference type="GO" id="GO:0061503">
    <property type="term" value="F:tRNA threonylcarbamoyladenosine dehydratase"/>
    <property type="evidence" value="ECO:0007669"/>
    <property type="project" value="TreeGrafter"/>
</dbReference>
<dbReference type="InParanoid" id="S2JDJ0"/>
<dbReference type="PANTHER" id="PTHR43267">
    <property type="entry name" value="TRNA THREONYLCARBAMOYLADENOSINE DEHYDRATASE"/>
    <property type="match status" value="1"/>
</dbReference>
<feature type="domain" description="THIF-type NAD/FAD binding fold" evidence="2">
    <location>
        <begin position="93"/>
        <end position="320"/>
    </location>
</feature>
<dbReference type="InterPro" id="IPR035985">
    <property type="entry name" value="Ubiquitin-activating_enz"/>
</dbReference>
<feature type="transmembrane region" description="Helical" evidence="1">
    <location>
        <begin position="111"/>
        <end position="129"/>
    </location>
</feature>